<dbReference type="Gene3D" id="1.50.10.10">
    <property type="match status" value="1"/>
</dbReference>
<gene>
    <name evidence="4" type="primary">LOC106166399</name>
</gene>
<sequence length="416" mass="46781">MRYFQNKMPDYVSGRDVDVSRQKWLPIIHSMVEQINRHTPEDDFQSAEGGLYVGSAGVAYMLYYLTESGLFVGHRREFFEKATACIAVSIGYSHRHRSRDPPVSFILGSAGVYVVGALLHKAMGDQQKAGDFVGKYADLALHCVPLNFLSCGSDELFVGRAGYLCGALTLHSKFGPVIPKEALHAVWKSIIQSGREYAKKRKLKCPLMYAYYETEYLGAAHGLCSILQMLLSFPEFVKSDEAAAQDIKNSVDFLLSIKQPNGNYATAMDEVNGSYQRPESEELVHWCHGAPGVVYLMAKAYLTWREDKYFQACIDCGELTWQKGLLRKGPGICHGVAGSGYVFLLLYRLTEDLKYIYRAEKFAEFLISEEFTQKANTPDTPYSLYEGLAGTVCFLTDLLLPQHAEFPFFDVFSNYE</sequence>
<accession>A0A1S3IQA6</accession>
<dbReference type="InterPro" id="IPR012341">
    <property type="entry name" value="6hp_glycosidase-like_sf"/>
</dbReference>
<dbReference type="Pfam" id="PF05147">
    <property type="entry name" value="LANC_like"/>
    <property type="match status" value="1"/>
</dbReference>
<dbReference type="PRINTS" id="PR01951">
    <property type="entry name" value="LANCEUKARYTE"/>
</dbReference>
<evidence type="ECO:0000256" key="2">
    <source>
        <dbReference type="PIRSR" id="PIRSR607822-1"/>
    </source>
</evidence>
<dbReference type="GO" id="GO:0005975">
    <property type="term" value="P:carbohydrate metabolic process"/>
    <property type="evidence" value="ECO:0007669"/>
    <property type="project" value="InterPro"/>
</dbReference>
<dbReference type="AlphaFoldDB" id="A0A1S3IQA6"/>
<keyword evidence="3" id="KW-1185">Reference proteome</keyword>
<dbReference type="GO" id="GO:0031179">
    <property type="term" value="P:peptide modification"/>
    <property type="evidence" value="ECO:0007669"/>
    <property type="project" value="InterPro"/>
</dbReference>
<comment type="similarity">
    <text evidence="1">Belongs to the LanC-like protein family.</text>
</comment>
<feature type="binding site" evidence="2">
    <location>
        <position position="333"/>
    </location>
    <ligand>
        <name>Zn(2+)</name>
        <dbReference type="ChEBI" id="CHEBI:29105"/>
    </ligand>
</feature>
<protein>
    <submittedName>
        <fullName evidence="4">LanC-like protein 3</fullName>
    </submittedName>
</protein>
<reference evidence="4" key="1">
    <citation type="submission" date="2025-08" db="UniProtKB">
        <authorList>
            <consortium name="RefSeq"/>
        </authorList>
    </citation>
    <scope>IDENTIFICATION</scope>
    <source>
        <tissue evidence="4">Gonads</tissue>
    </source>
</reference>
<feature type="binding site" evidence="2">
    <location>
        <position position="287"/>
    </location>
    <ligand>
        <name>Zn(2+)</name>
        <dbReference type="ChEBI" id="CHEBI:29105"/>
    </ligand>
</feature>
<dbReference type="Proteomes" id="UP000085678">
    <property type="component" value="Unplaced"/>
</dbReference>
<dbReference type="PANTHER" id="PTHR12736:SF7">
    <property type="entry name" value="LANC-LIKE PROTEIN 3"/>
    <property type="match status" value="1"/>
</dbReference>
<dbReference type="GO" id="GO:0046872">
    <property type="term" value="F:metal ion binding"/>
    <property type="evidence" value="ECO:0007669"/>
    <property type="project" value="UniProtKB-KW"/>
</dbReference>
<dbReference type="PRINTS" id="PR01950">
    <property type="entry name" value="LANCSUPER"/>
</dbReference>
<dbReference type="SMART" id="SM01260">
    <property type="entry name" value="LANC_like"/>
    <property type="match status" value="1"/>
</dbReference>
<dbReference type="InterPro" id="IPR020464">
    <property type="entry name" value="LanC-like_prot_euk"/>
</dbReference>
<evidence type="ECO:0000313" key="3">
    <source>
        <dbReference type="Proteomes" id="UP000085678"/>
    </source>
</evidence>
<dbReference type="PANTHER" id="PTHR12736">
    <property type="entry name" value="LANC-LIKE PROTEIN"/>
    <property type="match status" value="1"/>
</dbReference>
<dbReference type="RefSeq" id="XP_013400405.1">
    <property type="nucleotide sequence ID" value="XM_013544951.1"/>
</dbReference>
<dbReference type="InParanoid" id="A0A1S3IQA6"/>
<feature type="binding site" evidence="2">
    <location>
        <position position="334"/>
    </location>
    <ligand>
        <name>Zn(2+)</name>
        <dbReference type="ChEBI" id="CHEBI:29105"/>
    </ligand>
</feature>
<dbReference type="InterPro" id="IPR007822">
    <property type="entry name" value="LANC-like"/>
</dbReference>
<proteinExistence type="inferred from homology"/>
<keyword evidence="2" id="KW-0862">Zinc</keyword>
<evidence type="ECO:0000313" key="4">
    <source>
        <dbReference type="RefSeq" id="XP_013400405.1"/>
    </source>
</evidence>
<dbReference type="KEGG" id="lak:106166399"/>
<dbReference type="CDD" id="cd04794">
    <property type="entry name" value="euk_LANCL"/>
    <property type="match status" value="1"/>
</dbReference>
<evidence type="ECO:0000256" key="1">
    <source>
        <dbReference type="ARBA" id="ARBA00007179"/>
    </source>
</evidence>
<dbReference type="SUPFAM" id="SSF158745">
    <property type="entry name" value="LanC-like"/>
    <property type="match status" value="1"/>
</dbReference>
<name>A0A1S3IQA6_LINAN</name>
<dbReference type="FunFam" id="1.50.10.10:FF:000012">
    <property type="entry name" value="LanC-like protein 3"/>
    <property type="match status" value="1"/>
</dbReference>
<dbReference type="GO" id="GO:0005886">
    <property type="term" value="C:plasma membrane"/>
    <property type="evidence" value="ECO:0007669"/>
    <property type="project" value="TreeGrafter"/>
</dbReference>
<organism evidence="3 4">
    <name type="scientific">Lingula anatina</name>
    <name type="common">Brachiopod</name>
    <name type="synonym">Lingula unguis</name>
    <dbReference type="NCBI Taxonomy" id="7574"/>
    <lineage>
        <taxon>Eukaryota</taxon>
        <taxon>Metazoa</taxon>
        <taxon>Spiralia</taxon>
        <taxon>Lophotrochozoa</taxon>
        <taxon>Brachiopoda</taxon>
        <taxon>Linguliformea</taxon>
        <taxon>Lingulata</taxon>
        <taxon>Lingulida</taxon>
        <taxon>Linguloidea</taxon>
        <taxon>Lingulidae</taxon>
        <taxon>Lingula</taxon>
    </lineage>
</organism>
<dbReference type="OrthoDB" id="10257263at2759"/>
<dbReference type="GeneID" id="106166399"/>
<keyword evidence="2" id="KW-0479">Metal-binding</keyword>
<dbReference type="FunCoup" id="A0A1S3IQA6">
    <property type="interactions" value="241"/>
</dbReference>